<keyword evidence="2" id="KW-1185">Reference proteome</keyword>
<name>A0ABT7VUH4_9GAMM</name>
<accession>A0ABT7VUH4</accession>
<reference evidence="1" key="1">
    <citation type="submission" date="2023-06" db="EMBL/GenBank/DDBJ databases">
        <title>Uncultivated large filamentous bacteria from sulfidic sediments reveal new species and different genomic features in energy metabolism and defense.</title>
        <authorList>
            <person name="Fonseca A."/>
        </authorList>
    </citation>
    <scope>NUCLEOTIDE SEQUENCE</scope>
    <source>
        <strain evidence="1">HSG4</strain>
    </source>
</reference>
<organism evidence="1 2">
    <name type="scientific">Candidatus Marithioploca araucensis</name>
    <dbReference type="NCBI Taxonomy" id="70273"/>
    <lineage>
        <taxon>Bacteria</taxon>
        <taxon>Pseudomonadati</taxon>
        <taxon>Pseudomonadota</taxon>
        <taxon>Gammaproteobacteria</taxon>
        <taxon>Thiotrichales</taxon>
        <taxon>Thiotrichaceae</taxon>
        <taxon>Candidatus Marithioploca</taxon>
    </lineage>
</organism>
<evidence type="ECO:0000313" key="1">
    <source>
        <dbReference type="EMBL" id="MDM8563185.1"/>
    </source>
</evidence>
<gene>
    <name evidence="1" type="ORF">QUF54_07515</name>
</gene>
<sequence length="48" mass="5138">MGTRKVGFVPLPTLRFTAIKLSQGEHAGSPLQSMNTRGFVGAYLCVCP</sequence>
<comment type="caution">
    <text evidence="1">The sequence shown here is derived from an EMBL/GenBank/DDBJ whole genome shotgun (WGS) entry which is preliminary data.</text>
</comment>
<dbReference type="EMBL" id="JAUCGM010000496">
    <property type="protein sequence ID" value="MDM8563185.1"/>
    <property type="molecule type" value="Genomic_DNA"/>
</dbReference>
<proteinExistence type="predicted"/>
<dbReference type="Proteomes" id="UP001171945">
    <property type="component" value="Unassembled WGS sequence"/>
</dbReference>
<protein>
    <submittedName>
        <fullName evidence="1">Uncharacterized protein</fullName>
    </submittedName>
</protein>
<evidence type="ECO:0000313" key="2">
    <source>
        <dbReference type="Proteomes" id="UP001171945"/>
    </source>
</evidence>